<organism evidence="1 2">
    <name type="scientific">Microdochium bolleyi</name>
    <dbReference type="NCBI Taxonomy" id="196109"/>
    <lineage>
        <taxon>Eukaryota</taxon>
        <taxon>Fungi</taxon>
        <taxon>Dikarya</taxon>
        <taxon>Ascomycota</taxon>
        <taxon>Pezizomycotina</taxon>
        <taxon>Sordariomycetes</taxon>
        <taxon>Xylariomycetidae</taxon>
        <taxon>Xylariales</taxon>
        <taxon>Microdochiaceae</taxon>
        <taxon>Microdochium</taxon>
    </lineage>
</organism>
<dbReference type="Proteomes" id="UP000070501">
    <property type="component" value="Unassembled WGS sequence"/>
</dbReference>
<dbReference type="InParanoid" id="A0A136ITW4"/>
<evidence type="ECO:0000313" key="2">
    <source>
        <dbReference type="Proteomes" id="UP000070501"/>
    </source>
</evidence>
<dbReference type="AlphaFoldDB" id="A0A136ITW4"/>
<name>A0A136ITW4_9PEZI</name>
<proteinExistence type="predicted"/>
<protein>
    <submittedName>
        <fullName evidence="1">Uncharacterized protein</fullName>
    </submittedName>
</protein>
<evidence type="ECO:0000313" key="1">
    <source>
        <dbReference type="EMBL" id="KXJ88494.1"/>
    </source>
</evidence>
<keyword evidence="2" id="KW-1185">Reference proteome</keyword>
<dbReference type="EMBL" id="KQ964258">
    <property type="protein sequence ID" value="KXJ88494.1"/>
    <property type="molecule type" value="Genomic_DNA"/>
</dbReference>
<sequence>MIMVRLQPAEPTNRTTPVRPLARKVSLLRKGGSLHLKCQRPVEGLTKLDKRTLSQSCSTARSMDARVVLCRCEFARSFSIFSSALWHLIAMMDGA</sequence>
<accession>A0A136ITW4</accession>
<gene>
    <name evidence="1" type="ORF">Micbo1qcDRAFT_17547</name>
</gene>
<reference evidence="2" key="1">
    <citation type="submission" date="2016-02" db="EMBL/GenBank/DDBJ databases">
        <title>Draft genome sequence of Microdochium bolleyi, a fungal endophyte of beachgrass.</title>
        <authorList>
            <consortium name="DOE Joint Genome Institute"/>
            <person name="David A.S."/>
            <person name="May G."/>
            <person name="Haridas S."/>
            <person name="Lim J."/>
            <person name="Wang M."/>
            <person name="Labutti K."/>
            <person name="Lipzen A."/>
            <person name="Barry K."/>
            <person name="Grigoriev I.V."/>
        </authorList>
    </citation>
    <scope>NUCLEOTIDE SEQUENCE [LARGE SCALE GENOMIC DNA]</scope>
    <source>
        <strain evidence="2">J235TASD1</strain>
    </source>
</reference>